<dbReference type="EMBL" id="JANPWB010000007">
    <property type="protein sequence ID" value="KAJ1170350.1"/>
    <property type="molecule type" value="Genomic_DNA"/>
</dbReference>
<keyword evidence="3" id="KW-1185">Reference proteome</keyword>
<dbReference type="Proteomes" id="UP001066276">
    <property type="component" value="Chromosome 4_1"/>
</dbReference>
<organism evidence="2 3">
    <name type="scientific">Pleurodeles waltl</name>
    <name type="common">Iberian ribbed newt</name>
    <dbReference type="NCBI Taxonomy" id="8319"/>
    <lineage>
        <taxon>Eukaryota</taxon>
        <taxon>Metazoa</taxon>
        <taxon>Chordata</taxon>
        <taxon>Craniata</taxon>
        <taxon>Vertebrata</taxon>
        <taxon>Euteleostomi</taxon>
        <taxon>Amphibia</taxon>
        <taxon>Batrachia</taxon>
        <taxon>Caudata</taxon>
        <taxon>Salamandroidea</taxon>
        <taxon>Salamandridae</taxon>
        <taxon>Pleurodelinae</taxon>
        <taxon>Pleurodeles</taxon>
    </lineage>
</organism>
<gene>
    <name evidence="2" type="ORF">NDU88_002228</name>
</gene>
<protein>
    <submittedName>
        <fullName evidence="2">Uncharacterized protein</fullName>
    </submittedName>
</protein>
<sequence>MMRCTGRCLRLCWVDLLWFRETRLRPQQGLHCRVVLQSSRLFIYAPPLQGLGLGMFVEPPELVVSCLRRPQGSRNLPESVAATCSEKRVDRYWNSPQRAAEITAHVEENEVRSNGSKRRVPRTEEMECGYKPTLKEEIT</sequence>
<evidence type="ECO:0000313" key="3">
    <source>
        <dbReference type="Proteomes" id="UP001066276"/>
    </source>
</evidence>
<evidence type="ECO:0000256" key="1">
    <source>
        <dbReference type="SAM" id="MobiDB-lite"/>
    </source>
</evidence>
<dbReference type="AlphaFoldDB" id="A0AAV7T1C9"/>
<accession>A0AAV7T1C9</accession>
<evidence type="ECO:0000313" key="2">
    <source>
        <dbReference type="EMBL" id="KAJ1170350.1"/>
    </source>
</evidence>
<feature type="region of interest" description="Disordered" evidence="1">
    <location>
        <begin position="108"/>
        <end position="139"/>
    </location>
</feature>
<proteinExistence type="predicted"/>
<reference evidence="2" key="1">
    <citation type="journal article" date="2022" name="bioRxiv">
        <title>Sequencing and chromosome-scale assembly of the giantPleurodeles waltlgenome.</title>
        <authorList>
            <person name="Brown T."/>
            <person name="Elewa A."/>
            <person name="Iarovenko S."/>
            <person name="Subramanian E."/>
            <person name="Araus A.J."/>
            <person name="Petzold A."/>
            <person name="Susuki M."/>
            <person name="Suzuki K.-i.T."/>
            <person name="Hayashi T."/>
            <person name="Toyoda A."/>
            <person name="Oliveira C."/>
            <person name="Osipova E."/>
            <person name="Leigh N.D."/>
            <person name="Simon A."/>
            <person name="Yun M.H."/>
        </authorList>
    </citation>
    <scope>NUCLEOTIDE SEQUENCE</scope>
    <source>
        <strain evidence="2">20211129_DDA</strain>
        <tissue evidence="2">Liver</tissue>
    </source>
</reference>
<name>A0AAV7T1C9_PLEWA</name>
<comment type="caution">
    <text evidence="2">The sequence shown here is derived from an EMBL/GenBank/DDBJ whole genome shotgun (WGS) entry which is preliminary data.</text>
</comment>